<sequence>MTSLITAAWNYFFGSSVLSSGGKPKPGNHYYNAEGRRVYYADAPPTSGSSSRSQTTVETPAPSRSKVTPTYDNASHSTWTSSAPTHTRPSYQQPSIYARAAEANAKAPANLATPDHDLSGYRSSFTSQAELSRQTHPTPTDTVHVTPTDRVGNTHITSTSHAEETRRTLPTSARTHASYSTQTISTPLGLTAVTRPATVDQDNGLHRSKLASPAESHQTRLTSSRIPTSYPSPPTSPRASHSPVRTYATTDYGDGHHRSRTVSCDADESRLADVAYSPALPSHSCERTPSPDTACVGVLGSPLTHSRTLSSSSNSDYHYRGASSSSHVTSQSQNCVPDAVNAENMEAARQLREQARRSDREMRQALDRAKSARNTRDYGVERTCKQEANSHESKKKNLNKRAAKIIFRENNKAHQEGTVDLHGLYANEAVEYAKEEIQSAMYRNDNMVCFIVGRGWHADGGVSKLRPALEKLCNERRLKNSLDPENAGRFLVYLD</sequence>
<dbReference type="Proteomes" id="UP001207468">
    <property type="component" value="Unassembled WGS sequence"/>
</dbReference>
<proteinExistence type="predicted"/>
<dbReference type="EMBL" id="JAGFNK010000202">
    <property type="protein sequence ID" value="KAI9459093.1"/>
    <property type="molecule type" value="Genomic_DNA"/>
</dbReference>
<accession>A0ACC0U3X6</accession>
<reference evidence="1" key="1">
    <citation type="submission" date="2021-03" db="EMBL/GenBank/DDBJ databases">
        <title>Evolutionary priming and transition to the ectomycorrhizal habit in an iconic lineage of mushroom-forming fungi: is preadaptation a requirement?</title>
        <authorList>
            <consortium name="DOE Joint Genome Institute"/>
            <person name="Looney B.P."/>
            <person name="Miyauchi S."/>
            <person name="Morin E."/>
            <person name="Drula E."/>
            <person name="Courty P.E."/>
            <person name="Chicoki N."/>
            <person name="Fauchery L."/>
            <person name="Kohler A."/>
            <person name="Kuo A."/>
            <person name="LaButti K."/>
            <person name="Pangilinan J."/>
            <person name="Lipzen A."/>
            <person name="Riley R."/>
            <person name="Andreopoulos W."/>
            <person name="He G."/>
            <person name="Johnson J."/>
            <person name="Barry K.W."/>
            <person name="Grigoriev I.V."/>
            <person name="Nagy L."/>
            <person name="Hibbett D."/>
            <person name="Henrissat B."/>
            <person name="Matheny P.B."/>
            <person name="Labbe J."/>
            <person name="Martin A.F."/>
        </authorList>
    </citation>
    <scope>NUCLEOTIDE SEQUENCE</scope>
    <source>
        <strain evidence="1">BPL698</strain>
    </source>
</reference>
<evidence type="ECO:0000313" key="2">
    <source>
        <dbReference type="Proteomes" id="UP001207468"/>
    </source>
</evidence>
<organism evidence="1 2">
    <name type="scientific">Russula earlei</name>
    <dbReference type="NCBI Taxonomy" id="71964"/>
    <lineage>
        <taxon>Eukaryota</taxon>
        <taxon>Fungi</taxon>
        <taxon>Dikarya</taxon>
        <taxon>Basidiomycota</taxon>
        <taxon>Agaricomycotina</taxon>
        <taxon>Agaricomycetes</taxon>
        <taxon>Russulales</taxon>
        <taxon>Russulaceae</taxon>
        <taxon>Russula</taxon>
    </lineage>
</organism>
<comment type="caution">
    <text evidence="1">The sequence shown here is derived from an EMBL/GenBank/DDBJ whole genome shotgun (WGS) entry which is preliminary data.</text>
</comment>
<keyword evidence="2" id="KW-1185">Reference proteome</keyword>
<gene>
    <name evidence="1" type="ORF">F5148DRAFT_1287218</name>
</gene>
<name>A0ACC0U3X6_9AGAM</name>
<protein>
    <submittedName>
        <fullName evidence="1">Uncharacterized protein</fullName>
    </submittedName>
</protein>
<evidence type="ECO:0000313" key="1">
    <source>
        <dbReference type="EMBL" id="KAI9459093.1"/>
    </source>
</evidence>